<gene>
    <name evidence="1" type="ORF">L6452_42899</name>
</gene>
<evidence type="ECO:0000313" key="2">
    <source>
        <dbReference type="Proteomes" id="UP001055879"/>
    </source>
</evidence>
<proteinExistence type="predicted"/>
<organism evidence="1 2">
    <name type="scientific">Arctium lappa</name>
    <name type="common">Greater burdock</name>
    <name type="synonym">Lappa major</name>
    <dbReference type="NCBI Taxonomy" id="4217"/>
    <lineage>
        <taxon>Eukaryota</taxon>
        <taxon>Viridiplantae</taxon>
        <taxon>Streptophyta</taxon>
        <taxon>Embryophyta</taxon>
        <taxon>Tracheophyta</taxon>
        <taxon>Spermatophyta</taxon>
        <taxon>Magnoliopsida</taxon>
        <taxon>eudicotyledons</taxon>
        <taxon>Gunneridae</taxon>
        <taxon>Pentapetalae</taxon>
        <taxon>asterids</taxon>
        <taxon>campanulids</taxon>
        <taxon>Asterales</taxon>
        <taxon>Asteraceae</taxon>
        <taxon>Carduoideae</taxon>
        <taxon>Cardueae</taxon>
        <taxon>Arctiinae</taxon>
        <taxon>Arctium</taxon>
    </lineage>
</organism>
<sequence>MALQWLSLVGIIWLQSISATNSNFPAYSSQLKFLLSLSQLQLNNLAFASDAGKLFGFFSGMAAVYLPLWLVLLIGSALGFIGYGVQYLFLLTNNISSLPYSLVFLLTVLAGNSICWINTVCYVIAIENFPLDRQLAVGLSTSYQGLSAKIYSDVVDVVFKSSPSLSSRVLDDQRARSYLLLNSILPLVVCSIASPLVRVVNTARSKRLSGGFLVIFAITIFTGIYAVITSLGSRNKRVSPPLMILIGMCVFLMAPLVVPLMEKIRENMEHKCLIRSYGKKICDESSMEEGEEKNGGVEFEQVVKDEGVLVDDDEEMGVKVMMKRLNFWLYFFVYMFGATVGMVYLNNLGQIAESRGGSNVNTSSLVSLASSFGFFGRLFPCLLDYHLTRAKYKVSRPSLMALMMVPMTVAFFLLLNSSNICLHISTATIGICTGAITSISVSTTAELFGTKNFGVNHNIVVTNIPIGSFLFGDMAALLYREHGLANGDGKCMGIKCYQTSFIIWGSLCFLGTFLAIILHSRSKKT</sequence>
<dbReference type="Proteomes" id="UP001055879">
    <property type="component" value="Linkage Group LG17"/>
</dbReference>
<name>A0ACB8XK90_ARCLA</name>
<dbReference type="EMBL" id="CM042063">
    <property type="protein sequence ID" value="KAI3667829.1"/>
    <property type="molecule type" value="Genomic_DNA"/>
</dbReference>
<comment type="caution">
    <text evidence="1">The sequence shown here is derived from an EMBL/GenBank/DDBJ whole genome shotgun (WGS) entry which is preliminary data.</text>
</comment>
<evidence type="ECO:0000313" key="1">
    <source>
        <dbReference type="EMBL" id="KAI3667829.1"/>
    </source>
</evidence>
<keyword evidence="2" id="KW-1185">Reference proteome</keyword>
<protein>
    <submittedName>
        <fullName evidence="1">Uncharacterized protein</fullName>
    </submittedName>
</protein>
<reference evidence="1 2" key="2">
    <citation type="journal article" date="2022" name="Mol. Ecol. Resour.">
        <title>The genomes of chicory, endive, great burdock and yacon provide insights into Asteraceae paleo-polyploidization history and plant inulin production.</title>
        <authorList>
            <person name="Fan W."/>
            <person name="Wang S."/>
            <person name="Wang H."/>
            <person name="Wang A."/>
            <person name="Jiang F."/>
            <person name="Liu H."/>
            <person name="Zhao H."/>
            <person name="Xu D."/>
            <person name="Zhang Y."/>
        </authorList>
    </citation>
    <scope>NUCLEOTIDE SEQUENCE [LARGE SCALE GENOMIC DNA]</scope>
    <source>
        <strain evidence="2">cv. Niubang</strain>
    </source>
</reference>
<reference evidence="2" key="1">
    <citation type="journal article" date="2022" name="Mol. Ecol. Resour.">
        <title>The genomes of chicory, endive, great burdock and yacon provide insights into Asteraceae palaeo-polyploidization history and plant inulin production.</title>
        <authorList>
            <person name="Fan W."/>
            <person name="Wang S."/>
            <person name="Wang H."/>
            <person name="Wang A."/>
            <person name="Jiang F."/>
            <person name="Liu H."/>
            <person name="Zhao H."/>
            <person name="Xu D."/>
            <person name="Zhang Y."/>
        </authorList>
    </citation>
    <scope>NUCLEOTIDE SEQUENCE [LARGE SCALE GENOMIC DNA]</scope>
    <source>
        <strain evidence="2">cv. Niubang</strain>
    </source>
</reference>
<accession>A0ACB8XK90</accession>